<dbReference type="Proteomes" id="UP000299102">
    <property type="component" value="Unassembled WGS sequence"/>
</dbReference>
<proteinExistence type="inferred from homology"/>
<dbReference type="InterPro" id="IPR000402">
    <property type="entry name" value="Na/K_ATPase_sub_beta"/>
</dbReference>
<name>A0A4C1YPT4_EUMVA</name>
<keyword evidence="9" id="KW-1185">Reference proteome</keyword>
<keyword evidence="6 7" id="KW-0472">Membrane</keyword>
<evidence type="ECO:0000256" key="7">
    <source>
        <dbReference type="SAM" id="Phobius"/>
    </source>
</evidence>
<sequence length="180" mass="20016">MKVVPKSVLIETRRVTAPTLCNKAERQWNHILYKGCHELESTSTRDTCLPSPLLKFSAIFDSGLLRDRLYPPGTHCLSPRPSPGHQFRSVVLIFYGVFYAVLAALFAVCMCALHYSLDPSSPRWKLDRSLIGVNPGVALRPRAADFGPRIEYDAGASAHRHYAAQLDSFLSGNHDDALHV</sequence>
<accession>A0A4C1YPT4</accession>
<evidence type="ECO:0000313" key="9">
    <source>
        <dbReference type="Proteomes" id="UP000299102"/>
    </source>
</evidence>
<reference evidence="8 9" key="1">
    <citation type="journal article" date="2019" name="Commun. Biol.">
        <title>The bagworm genome reveals a unique fibroin gene that provides high tensile strength.</title>
        <authorList>
            <person name="Kono N."/>
            <person name="Nakamura H."/>
            <person name="Ohtoshi R."/>
            <person name="Tomita M."/>
            <person name="Numata K."/>
            <person name="Arakawa K."/>
        </authorList>
    </citation>
    <scope>NUCLEOTIDE SEQUENCE [LARGE SCALE GENOMIC DNA]</scope>
</reference>
<comment type="similarity">
    <text evidence="2">Belongs to the X(+)/potassium ATPases subunit beta family.</text>
</comment>
<dbReference type="Pfam" id="PF00287">
    <property type="entry name" value="Na_K-ATPase"/>
    <property type="match status" value="1"/>
</dbReference>
<evidence type="ECO:0000256" key="2">
    <source>
        <dbReference type="ARBA" id="ARBA00005876"/>
    </source>
</evidence>
<feature type="transmembrane region" description="Helical" evidence="7">
    <location>
        <begin position="90"/>
        <end position="115"/>
    </location>
</feature>
<comment type="caution">
    <text evidence="8">The sequence shown here is derived from an EMBL/GenBank/DDBJ whole genome shotgun (WGS) entry which is preliminary data.</text>
</comment>
<evidence type="ECO:0000313" key="8">
    <source>
        <dbReference type="EMBL" id="GBP78461.1"/>
    </source>
</evidence>
<keyword evidence="5 7" id="KW-1133">Transmembrane helix</keyword>
<dbReference type="EMBL" id="BGZK01001370">
    <property type="protein sequence ID" value="GBP78461.1"/>
    <property type="molecule type" value="Genomic_DNA"/>
</dbReference>
<dbReference type="OrthoDB" id="5912413at2759"/>
<evidence type="ECO:0000256" key="3">
    <source>
        <dbReference type="ARBA" id="ARBA00022692"/>
    </source>
</evidence>
<evidence type="ECO:0000256" key="1">
    <source>
        <dbReference type="ARBA" id="ARBA00004606"/>
    </source>
</evidence>
<organism evidence="8 9">
    <name type="scientific">Eumeta variegata</name>
    <name type="common">Bagworm moth</name>
    <name type="synonym">Eumeta japonica</name>
    <dbReference type="NCBI Taxonomy" id="151549"/>
    <lineage>
        <taxon>Eukaryota</taxon>
        <taxon>Metazoa</taxon>
        <taxon>Ecdysozoa</taxon>
        <taxon>Arthropoda</taxon>
        <taxon>Hexapoda</taxon>
        <taxon>Insecta</taxon>
        <taxon>Pterygota</taxon>
        <taxon>Neoptera</taxon>
        <taxon>Endopterygota</taxon>
        <taxon>Lepidoptera</taxon>
        <taxon>Glossata</taxon>
        <taxon>Ditrysia</taxon>
        <taxon>Tineoidea</taxon>
        <taxon>Psychidae</taxon>
        <taxon>Oiketicinae</taxon>
        <taxon>Eumeta</taxon>
    </lineage>
</organism>
<evidence type="ECO:0000256" key="4">
    <source>
        <dbReference type="ARBA" id="ARBA00022968"/>
    </source>
</evidence>
<keyword evidence="4" id="KW-0735">Signal-anchor</keyword>
<comment type="subcellular location">
    <subcellularLocation>
        <location evidence="1">Membrane</location>
        <topology evidence="1">Single-pass type II membrane protein</topology>
    </subcellularLocation>
</comment>
<dbReference type="AlphaFoldDB" id="A0A4C1YPT4"/>
<evidence type="ECO:0000256" key="6">
    <source>
        <dbReference type="ARBA" id="ARBA00023136"/>
    </source>
</evidence>
<dbReference type="GO" id="GO:0006814">
    <property type="term" value="P:sodium ion transport"/>
    <property type="evidence" value="ECO:0007669"/>
    <property type="project" value="InterPro"/>
</dbReference>
<keyword evidence="3 7" id="KW-0812">Transmembrane</keyword>
<dbReference type="GO" id="GO:0005890">
    <property type="term" value="C:sodium:potassium-exchanging ATPase complex"/>
    <property type="evidence" value="ECO:0007669"/>
    <property type="project" value="InterPro"/>
</dbReference>
<dbReference type="InterPro" id="IPR038702">
    <property type="entry name" value="Na/K_ATPase_sub_beta_sf"/>
</dbReference>
<evidence type="ECO:0000256" key="5">
    <source>
        <dbReference type="ARBA" id="ARBA00022989"/>
    </source>
</evidence>
<dbReference type="STRING" id="151549.A0A4C1YPT4"/>
<dbReference type="Gene3D" id="2.60.40.1660">
    <property type="entry name" value="Na, k-atpase alpha subunit"/>
    <property type="match status" value="1"/>
</dbReference>
<protein>
    <submittedName>
        <fullName evidence="8">Uncharacterized protein</fullName>
    </submittedName>
</protein>
<dbReference type="GO" id="GO:0006813">
    <property type="term" value="P:potassium ion transport"/>
    <property type="evidence" value="ECO:0007669"/>
    <property type="project" value="InterPro"/>
</dbReference>
<gene>
    <name evidence="8" type="ORF">EVAR_52266_1</name>
</gene>